<feature type="coiled-coil region" evidence="6">
    <location>
        <begin position="354"/>
        <end position="395"/>
    </location>
</feature>
<proteinExistence type="predicted"/>
<feature type="transmembrane region" description="Helical" evidence="8">
    <location>
        <begin position="35"/>
        <end position="57"/>
    </location>
</feature>
<gene>
    <name evidence="9" type="ORF">M0R89_05565</name>
</gene>
<reference evidence="9 10" key="1">
    <citation type="submission" date="2022-04" db="EMBL/GenBank/DDBJ databases">
        <title>Diverse halophilic archaea isolated from saline environments.</title>
        <authorList>
            <person name="Cui H.-L."/>
        </authorList>
    </citation>
    <scope>NUCLEOTIDE SEQUENCE [LARGE SCALE GENOMIC DNA]</scope>
    <source>
        <strain evidence="9 10">XZYJT49</strain>
    </source>
</reference>
<dbReference type="KEGG" id="halx:M0R89_05565"/>
<organism evidence="9 10">
    <name type="scientific">Halorussus limi</name>
    <dbReference type="NCBI Taxonomy" id="2938695"/>
    <lineage>
        <taxon>Archaea</taxon>
        <taxon>Methanobacteriati</taxon>
        <taxon>Methanobacteriota</taxon>
        <taxon>Stenosarchaea group</taxon>
        <taxon>Halobacteria</taxon>
        <taxon>Halobacteriales</taxon>
        <taxon>Haladaptataceae</taxon>
        <taxon>Halorussus</taxon>
    </lineage>
</organism>
<dbReference type="NCBIfam" id="TIGR00765">
    <property type="entry name" value="yihY_not_rbn"/>
    <property type="match status" value="1"/>
</dbReference>
<feature type="compositionally biased region" description="Basic and acidic residues" evidence="7">
    <location>
        <begin position="278"/>
        <end position="287"/>
    </location>
</feature>
<dbReference type="RefSeq" id="WP_248651573.1">
    <property type="nucleotide sequence ID" value="NZ_CP096659.1"/>
</dbReference>
<keyword evidence="10" id="KW-1185">Reference proteome</keyword>
<feature type="compositionally biased region" description="Basic and acidic residues" evidence="7">
    <location>
        <begin position="322"/>
        <end position="341"/>
    </location>
</feature>
<keyword evidence="4 8" id="KW-1133">Transmembrane helix</keyword>
<keyword evidence="2" id="KW-1003">Cell membrane</keyword>
<keyword evidence="6" id="KW-0175">Coiled coil</keyword>
<evidence type="ECO:0000313" key="9">
    <source>
        <dbReference type="EMBL" id="UPV75533.1"/>
    </source>
</evidence>
<sequence>MGRRGREVWSATKRVVRASWREIHDQNITFMAGSIAYHAFVSMLPLLLFVIVILTTVGSEAFTASLTEATEPFLTPYARELLAESLDVATARTGISVLGAVTLLWGMSKIFRGLDVAFSEIYGTQSNKRLLAQLENAAVVFVALGFAVAAFLVVGAVASRVPDLPYPAVLNPLLLAAGLGVAFFPIYYVFPDADVTAREVLPGVVVAALGWTVLEALFQGYVVLAGRYEAVYGTLGSVFILLIWLYFSSLVLLVGGVVNAVLAGRIRDERALAALYPERSETDRTDRGTGPTRGRASDRSSTADRAPNGGSFSPSDSGLSSDRARTAELAHSDGEWSRSDTELPPSDAELPHSDAELRQAYRRLDADRRRLREEARQLEADNERLRRVNDALNRRLTRRRSVAERAKRWLFDR</sequence>
<protein>
    <submittedName>
        <fullName evidence="9">YihY/virulence factor BrkB family protein</fullName>
    </submittedName>
</protein>
<name>A0A8U0HXP4_9EURY</name>
<evidence type="ECO:0000313" key="10">
    <source>
        <dbReference type="Proteomes" id="UP000830729"/>
    </source>
</evidence>
<feature type="transmembrane region" description="Helical" evidence="8">
    <location>
        <begin position="137"/>
        <end position="157"/>
    </location>
</feature>
<evidence type="ECO:0000256" key="6">
    <source>
        <dbReference type="SAM" id="Coils"/>
    </source>
</evidence>
<dbReference type="EMBL" id="CP096659">
    <property type="protein sequence ID" value="UPV75533.1"/>
    <property type="molecule type" value="Genomic_DNA"/>
</dbReference>
<dbReference type="PANTHER" id="PTHR30213">
    <property type="entry name" value="INNER MEMBRANE PROTEIN YHJD"/>
    <property type="match status" value="1"/>
</dbReference>
<dbReference type="GO" id="GO:0005886">
    <property type="term" value="C:plasma membrane"/>
    <property type="evidence" value="ECO:0007669"/>
    <property type="project" value="UniProtKB-SubCell"/>
</dbReference>
<evidence type="ECO:0000256" key="7">
    <source>
        <dbReference type="SAM" id="MobiDB-lite"/>
    </source>
</evidence>
<evidence type="ECO:0000256" key="8">
    <source>
        <dbReference type="SAM" id="Phobius"/>
    </source>
</evidence>
<dbReference type="AlphaFoldDB" id="A0A8U0HXP4"/>
<evidence type="ECO:0000256" key="5">
    <source>
        <dbReference type="ARBA" id="ARBA00023136"/>
    </source>
</evidence>
<feature type="region of interest" description="Disordered" evidence="7">
    <location>
        <begin position="277"/>
        <end position="354"/>
    </location>
</feature>
<feature type="transmembrane region" description="Helical" evidence="8">
    <location>
        <begin position="238"/>
        <end position="262"/>
    </location>
</feature>
<accession>A0A8U0HXP4</accession>
<keyword evidence="3 8" id="KW-0812">Transmembrane</keyword>
<dbReference type="PANTHER" id="PTHR30213:SF0">
    <property type="entry name" value="UPF0761 MEMBRANE PROTEIN YIHY"/>
    <property type="match status" value="1"/>
</dbReference>
<evidence type="ECO:0000256" key="2">
    <source>
        <dbReference type="ARBA" id="ARBA00022475"/>
    </source>
</evidence>
<feature type="transmembrane region" description="Helical" evidence="8">
    <location>
        <begin position="200"/>
        <end position="218"/>
    </location>
</feature>
<keyword evidence="5 8" id="KW-0472">Membrane</keyword>
<dbReference type="Pfam" id="PF03631">
    <property type="entry name" value="Virul_fac_BrkB"/>
    <property type="match status" value="1"/>
</dbReference>
<feature type="transmembrane region" description="Helical" evidence="8">
    <location>
        <begin position="169"/>
        <end position="188"/>
    </location>
</feature>
<dbReference type="InterPro" id="IPR017039">
    <property type="entry name" value="Virul_fac_BrkB"/>
</dbReference>
<dbReference type="Proteomes" id="UP000830729">
    <property type="component" value="Chromosome"/>
</dbReference>
<dbReference type="GeneID" id="72184646"/>
<feature type="compositionally biased region" description="Low complexity" evidence="7">
    <location>
        <begin position="309"/>
        <end position="321"/>
    </location>
</feature>
<comment type="subcellular location">
    <subcellularLocation>
        <location evidence="1">Cell membrane</location>
        <topology evidence="1">Multi-pass membrane protein</topology>
    </subcellularLocation>
</comment>
<evidence type="ECO:0000256" key="1">
    <source>
        <dbReference type="ARBA" id="ARBA00004651"/>
    </source>
</evidence>
<evidence type="ECO:0000256" key="3">
    <source>
        <dbReference type="ARBA" id="ARBA00022692"/>
    </source>
</evidence>
<evidence type="ECO:0000256" key="4">
    <source>
        <dbReference type="ARBA" id="ARBA00022989"/>
    </source>
</evidence>